<comment type="caution">
    <text evidence="1">The sequence shown here is derived from an EMBL/GenBank/DDBJ whole genome shotgun (WGS) entry which is preliminary data.</text>
</comment>
<proteinExistence type="predicted"/>
<protein>
    <submittedName>
        <fullName evidence="1">Uncharacterized protein</fullName>
    </submittedName>
</protein>
<sequence>MFSSLHRSNKVKPLDLPLQNDNCVNTSRINCVSIHSVHWSKFGPVTDETGLQWAGQRENLEKCQNYNFSVADIRGISQKATKLTHPC</sequence>
<name>A0ABU7C2C1_9TELE</name>
<evidence type="ECO:0000313" key="1">
    <source>
        <dbReference type="EMBL" id="MED6256998.1"/>
    </source>
</evidence>
<dbReference type="EMBL" id="JAHUTI010078841">
    <property type="protein sequence ID" value="MED6256998.1"/>
    <property type="molecule type" value="Genomic_DNA"/>
</dbReference>
<accession>A0ABU7C2C1</accession>
<evidence type="ECO:0000313" key="2">
    <source>
        <dbReference type="Proteomes" id="UP001345963"/>
    </source>
</evidence>
<organism evidence="1 2">
    <name type="scientific">Ataeniobius toweri</name>
    <dbReference type="NCBI Taxonomy" id="208326"/>
    <lineage>
        <taxon>Eukaryota</taxon>
        <taxon>Metazoa</taxon>
        <taxon>Chordata</taxon>
        <taxon>Craniata</taxon>
        <taxon>Vertebrata</taxon>
        <taxon>Euteleostomi</taxon>
        <taxon>Actinopterygii</taxon>
        <taxon>Neopterygii</taxon>
        <taxon>Teleostei</taxon>
        <taxon>Neoteleostei</taxon>
        <taxon>Acanthomorphata</taxon>
        <taxon>Ovalentaria</taxon>
        <taxon>Atherinomorphae</taxon>
        <taxon>Cyprinodontiformes</taxon>
        <taxon>Goodeidae</taxon>
        <taxon>Ataeniobius</taxon>
    </lineage>
</organism>
<gene>
    <name evidence="1" type="ORF">ATANTOWER_005714</name>
</gene>
<dbReference type="Proteomes" id="UP001345963">
    <property type="component" value="Unassembled WGS sequence"/>
</dbReference>
<keyword evidence="2" id="KW-1185">Reference proteome</keyword>
<reference evidence="1 2" key="1">
    <citation type="submission" date="2021-07" db="EMBL/GenBank/DDBJ databases">
        <authorList>
            <person name="Palmer J.M."/>
        </authorList>
    </citation>
    <scope>NUCLEOTIDE SEQUENCE [LARGE SCALE GENOMIC DNA]</scope>
    <source>
        <strain evidence="1 2">AT_MEX2019</strain>
        <tissue evidence="1">Muscle</tissue>
    </source>
</reference>